<dbReference type="PRINTS" id="PR00062">
    <property type="entry name" value="RIBOSOMALL20"/>
</dbReference>
<keyword evidence="3 5" id="KW-0687">Ribonucleoprotein</keyword>
<reference evidence="7 8" key="1">
    <citation type="journal article" date="2016" name="Nat. Commun.">
        <title>Thousands of microbial genomes shed light on interconnected biogeochemical processes in an aquifer system.</title>
        <authorList>
            <person name="Anantharaman K."/>
            <person name="Brown C.T."/>
            <person name="Hug L.A."/>
            <person name="Sharon I."/>
            <person name="Castelle C.J."/>
            <person name="Probst A.J."/>
            <person name="Thomas B.C."/>
            <person name="Singh A."/>
            <person name="Wilkins M.J."/>
            <person name="Karaoz U."/>
            <person name="Brodie E.L."/>
            <person name="Williams K.H."/>
            <person name="Hubbard S.S."/>
            <person name="Banfield J.F."/>
        </authorList>
    </citation>
    <scope>NUCLEOTIDE SEQUENCE [LARGE SCALE GENOMIC DNA]</scope>
</reference>
<keyword evidence="5 6" id="KW-0699">rRNA-binding</keyword>
<sequence>MSRVKRGNVRTKKRRGVLARTKGFKWRRKNVYKIAKDAARHADARSYIGRKQKKRTMRQLWNIKINAASRKDGISYSKFMHALNQKGVKLDRKILADIAENNPEIFKKIVTKLKD</sequence>
<accession>A0A1G2HGD1</accession>
<dbReference type="GO" id="GO:0005840">
    <property type="term" value="C:ribosome"/>
    <property type="evidence" value="ECO:0007669"/>
    <property type="project" value="UniProtKB-KW"/>
</dbReference>
<dbReference type="GO" id="GO:1990904">
    <property type="term" value="C:ribonucleoprotein complex"/>
    <property type="evidence" value="ECO:0007669"/>
    <property type="project" value="UniProtKB-KW"/>
</dbReference>
<evidence type="ECO:0000256" key="4">
    <source>
        <dbReference type="ARBA" id="ARBA00035172"/>
    </source>
</evidence>
<dbReference type="Gene3D" id="1.10.1900.20">
    <property type="entry name" value="Ribosomal protein L20"/>
    <property type="match status" value="1"/>
</dbReference>
<dbReference type="GO" id="GO:0006412">
    <property type="term" value="P:translation"/>
    <property type="evidence" value="ECO:0007669"/>
    <property type="project" value="InterPro"/>
</dbReference>
<comment type="function">
    <text evidence="5 6">Binds directly to 23S ribosomal RNA and is necessary for the in vitro assembly process of the 50S ribosomal subunit. It is not involved in the protein synthesizing functions of that subunit.</text>
</comment>
<dbReference type="GO" id="GO:0000027">
    <property type="term" value="P:ribosomal large subunit assembly"/>
    <property type="evidence" value="ECO:0007669"/>
    <property type="project" value="UniProtKB-UniRule"/>
</dbReference>
<dbReference type="Pfam" id="PF00453">
    <property type="entry name" value="Ribosomal_L20"/>
    <property type="match status" value="1"/>
</dbReference>
<evidence type="ECO:0000256" key="1">
    <source>
        <dbReference type="ARBA" id="ARBA00007698"/>
    </source>
</evidence>
<comment type="caution">
    <text evidence="7">The sequence shown here is derived from an EMBL/GenBank/DDBJ whole genome shotgun (WGS) entry which is preliminary data.</text>
</comment>
<dbReference type="FunFam" id="1.10.1900.20:FF:000001">
    <property type="entry name" value="50S ribosomal protein L20"/>
    <property type="match status" value="1"/>
</dbReference>
<comment type="similarity">
    <text evidence="1 5 6">Belongs to the bacterial ribosomal protein bL20 family.</text>
</comment>
<dbReference type="CDD" id="cd07026">
    <property type="entry name" value="Ribosomal_L20"/>
    <property type="match status" value="1"/>
</dbReference>
<dbReference type="GO" id="GO:0019843">
    <property type="term" value="F:rRNA binding"/>
    <property type="evidence" value="ECO:0007669"/>
    <property type="project" value="UniProtKB-UniRule"/>
</dbReference>
<dbReference type="InterPro" id="IPR035566">
    <property type="entry name" value="Ribosomal_protein_bL20_C"/>
</dbReference>
<evidence type="ECO:0000256" key="5">
    <source>
        <dbReference type="HAMAP-Rule" id="MF_00382"/>
    </source>
</evidence>
<dbReference type="HAMAP" id="MF_00382">
    <property type="entry name" value="Ribosomal_bL20"/>
    <property type="match status" value="1"/>
</dbReference>
<evidence type="ECO:0000256" key="6">
    <source>
        <dbReference type="RuleBase" id="RU000560"/>
    </source>
</evidence>
<keyword evidence="5 6" id="KW-0694">RNA-binding</keyword>
<evidence type="ECO:0000256" key="2">
    <source>
        <dbReference type="ARBA" id="ARBA00022980"/>
    </source>
</evidence>
<dbReference type="Gene3D" id="6.10.160.10">
    <property type="match status" value="1"/>
</dbReference>
<protein>
    <recommendedName>
        <fullName evidence="4 5">Large ribosomal subunit protein bL20</fullName>
    </recommendedName>
</protein>
<proteinExistence type="inferred from homology"/>
<gene>
    <name evidence="5" type="primary">rplT</name>
    <name evidence="7" type="ORF">A3F94_00290</name>
</gene>
<dbReference type="GO" id="GO:0003735">
    <property type="term" value="F:structural constituent of ribosome"/>
    <property type="evidence" value="ECO:0007669"/>
    <property type="project" value="InterPro"/>
</dbReference>
<dbReference type="EMBL" id="MHOK01000021">
    <property type="protein sequence ID" value="OGZ61565.1"/>
    <property type="molecule type" value="Genomic_DNA"/>
</dbReference>
<dbReference type="PANTHER" id="PTHR10986">
    <property type="entry name" value="39S RIBOSOMAL PROTEIN L20"/>
    <property type="match status" value="1"/>
</dbReference>
<evidence type="ECO:0000256" key="3">
    <source>
        <dbReference type="ARBA" id="ARBA00023274"/>
    </source>
</evidence>
<dbReference type="Proteomes" id="UP000176770">
    <property type="component" value="Unassembled WGS sequence"/>
</dbReference>
<evidence type="ECO:0000313" key="7">
    <source>
        <dbReference type="EMBL" id="OGZ61565.1"/>
    </source>
</evidence>
<dbReference type="InterPro" id="IPR005813">
    <property type="entry name" value="Ribosomal_bL20"/>
</dbReference>
<dbReference type="NCBIfam" id="TIGR01032">
    <property type="entry name" value="rplT_bact"/>
    <property type="match status" value="1"/>
</dbReference>
<dbReference type="AlphaFoldDB" id="A0A1G2HGD1"/>
<dbReference type="SUPFAM" id="SSF74731">
    <property type="entry name" value="Ribosomal protein L20"/>
    <property type="match status" value="1"/>
</dbReference>
<evidence type="ECO:0000313" key="8">
    <source>
        <dbReference type="Proteomes" id="UP000176770"/>
    </source>
</evidence>
<keyword evidence="2 5" id="KW-0689">Ribosomal protein</keyword>
<organism evidence="7 8">
    <name type="scientific">Candidatus Spechtbacteria bacterium RIFCSPLOWO2_12_FULL_38_22</name>
    <dbReference type="NCBI Taxonomy" id="1802165"/>
    <lineage>
        <taxon>Bacteria</taxon>
        <taxon>Candidatus Spechtiibacteriota</taxon>
    </lineage>
</organism>
<name>A0A1G2HGD1_9BACT</name>
<dbReference type="STRING" id="1802165.A3F94_00290"/>